<dbReference type="InterPro" id="IPR014710">
    <property type="entry name" value="RmlC-like_jellyroll"/>
</dbReference>
<dbReference type="EMBL" id="JAVDQD010000001">
    <property type="protein sequence ID" value="MDR6238410.1"/>
    <property type="molecule type" value="Genomic_DNA"/>
</dbReference>
<comment type="caution">
    <text evidence="2">The sequence shown here is derived from an EMBL/GenBank/DDBJ whole genome shotgun (WGS) entry which is preliminary data.</text>
</comment>
<proteinExistence type="predicted"/>
<reference evidence="2" key="1">
    <citation type="submission" date="2023-07" db="EMBL/GenBank/DDBJ databases">
        <title>Genomic Encyclopedia of Type Strains, Phase IV (KMG-IV): sequencing the most valuable type-strain genomes for metagenomic binning, comparative biology and taxonomic classification.</title>
        <authorList>
            <person name="Goeker M."/>
        </authorList>
    </citation>
    <scope>NUCLEOTIDE SEQUENCE</scope>
    <source>
        <strain evidence="2">DSM 26174</strain>
    </source>
</reference>
<gene>
    <name evidence="2" type="ORF">HNQ88_001386</name>
</gene>
<sequence length="178" mass="21441">MDLKGCLIDIIDQAQLWSDPYELKRSDYISYPGKIDKNLYYVLDGSLRVFFERGEEEFTLRLGYRGSFITALDSFITSNPSELYIQALRKLQVRHVEKERLMNHLYSDQRKQELWMQMQQMLIFQQFEREKDLLIDSPRERFKKVLERSPEVFQQVPHKYIASYLRMTPETLSRLQKS</sequence>
<protein>
    <submittedName>
        <fullName evidence="2">CRP-like cAMP-binding protein</fullName>
    </submittedName>
</protein>
<dbReference type="SUPFAM" id="SSF51206">
    <property type="entry name" value="cAMP-binding domain-like"/>
    <property type="match status" value="1"/>
</dbReference>
<dbReference type="InterPro" id="IPR000595">
    <property type="entry name" value="cNMP-bd_dom"/>
</dbReference>
<dbReference type="AlphaFoldDB" id="A0AAE3XM05"/>
<dbReference type="RefSeq" id="WP_309937898.1">
    <property type="nucleotide sequence ID" value="NZ_AP025305.1"/>
</dbReference>
<name>A0AAE3XM05_9BACT</name>
<dbReference type="Gene3D" id="2.60.120.10">
    <property type="entry name" value="Jelly Rolls"/>
    <property type="match status" value="1"/>
</dbReference>
<feature type="domain" description="Cyclic nucleotide-binding" evidence="1">
    <location>
        <begin position="7"/>
        <end position="105"/>
    </location>
</feature>
<dbReference type="InterPro" id="IPR018490">
    <property type="entry name" value="cNMP-bd_dom_sf"/>
</dbReference>
<dbReference type="PROSITE" id="PS50042">
    <property type="entry name" value="CNMP_BINDING_3"/>
    <property type="match status" value="1"/>
</dbReference>
<dbReference type="Proteomes" id="UP001185092">
    <property type="component" value="Unassembled WGS sequence"/>
</dbReference>
<evidence type="ECO:0000313" key="2">
    <source>
        <dbReference type="EMBL" id="MDR6238410.1"/>
    </source>
</evidence>
<keyword evidence="3" id="KW-1185">Reference proteome</keyword>
<evidence type="ECO:0000313" key="3">
    <source>
        <dbReference type="Proteomes" id="UP001185092"/>
    </source>
</evidence>
<organism evidence="2 3">
    <name type="scientific">Aureibacter tunicatorum</name>
    <dbReference type="NCBI Taxonomy" id="866807"/>
    <lineage>
        <taxon>Bacteria</taxon>
        <taxon>Pseudomonadati</taxon>
        <taxon>Bacteroidota</taxon>
        <taxon>Cytophagia</taxon>
        <taxon>Cytophagales</taxon>
        <taxon>Persicobacteraceae</taxon>
        <taxon>Aureibacter</taxon>
    </lineage>
</organism>
<accession>A0AAE3XM05</accession>
<evidence type="ECO:0000259" key="1">
    <source>
        <dbReference type="PROSITE" id="PS50042"/>
    </source>
</evidence>